<accession>A0AAJ4KVI8</accession>
<sequence>MLCHLVTVMNRWSLLASVPRSGMICLKVLIPVLHQPPARLIVDVSYGFPSMLLIVVLMFAYLLSPSGKMTTVLAAAGSAAFDGAGA</sequence>
<dbReference type="AlphaFoldDB" id="A0AAJ4KVI8"/>
<dbReference type="Proteomes" id="UP000653631">
    <property type="component" value="Unassembled WGS sequence"/>
</dbReference>
<keyword evidence="1" id="KW-0812">Transmembrane</keyword>
<reference evidence="3 4" key="1">
    <citation type="submission" date="2020-04" db="EMBL/GenBank/DDBJ databases">
        <title>Novel strain L. Fermentum HFD1 producer antibacterial peptides.</title>
        <authorList>
            <person name="Ozhegov G.D."/>
            <person name="Pavlova A.S."/>
            <person name="Zhuravleva D.E."/>
            <person name="Gogoleva N.V."/>
            <person name="Shagimardanova E.I."/>
            <person name="Markelova M.I."/>
            <person name="Yarullina D.R."/>
            <person name="Kayumov A.R."/>
        </authorList>
    </citation>
    <scope>NUCLEOTIDE SEQUENCE [LARGE SCALE GENOMIC DNA]</scope>
    <source>
        <strain evidence="3 4">HFD1</strain>
    </source>
</reference>
<keyword evidence="1" id="KW-1133">Transmembrane helix</keyword>
<dbReference type="EMBL" id="CP050919">
    <property type="protein sequence ID" value="QIX58209.1"/>
    <property type="molecule type" value="Genomic_DNA"/>
</dbReference>
<dbReference type="Proteomes" id="UP000503169">
    <property type="component" value="Chromosome"/>
</dbReference>
<feature type="transmembrane region" description="Helical" evidence="1">
    <location>
        <begin position="46"/>
        <end position="63"/>
    </location>
</feature>
<evidence type="ECO:0000256" key="1">
    <source>
        <dbReference type="SAM" id="Phobius"/>
    </source>
</evidence>
<evidence type="ECO:0000313" key="2">
    <source>
        <dbReference type="EMBL" id="GIC71143.1"/>
    </source>
</evidence>
<proteinExistence type="predicted"/>
<evidence type="ECO:0000313" key="4">
    <source>
        <dbReference type="Proteomes" id="UP000503169"/>
    </source>
</evidence>
<evidence type="ECO:0000313" key="5">
    <source>
        <dbReference type="Proteomes" id="UP000653631"/>
    </source>
</evidence>
<gene>
    <name evidence="3" type="ORF">HCY95_00644</name>
    <name evidence="2" type="ORF">LF01B1_01580</name>
</gene>
<feature type="transmembrane region" description="Helical" evidence="1">
    <location>
        <begin position="12"/>
        <end position="34"/>
    </location>
</feature>
<evidence type="ECO:0000313" key="3">
    <source>
        <dbReference type="EMBL" id="QIX58209.1"/>
    </source>
</evidence>
<protein>
    <submittedName>
        <fullName evidence="3">Uncharacterized protein</fullName>
    </submittedName>
</protein>
<reference evidence="2 5" key="2">
    <citation type="submission" date="2021-01" db="EMBL/GenBank/DDBJ databases">
        <title>Development of a method for detection of lactic acid bacteria that cause putrefactive shochu mash.</title>
        <authorList>
            <person name="Takashita H."/>
            <person name="Fujihara E."/>
            <person name="Takayama K."/>
            <person name="Yamamoto H."/>
            <person name="Mizutani M."/>
            <person name="Kajiwara Y."/>
        </authorList>
    </citation>
    <scope>NUCLEOTIDE SEQUENCE [LARGE SCALE GENOMIC DNA]</scope>
    <source>
        <strain evidence="2 5">01-B1</strain>
    </source>
</reference>
<name>A0AAJ4KVI8_LIMFE</name>
<dbReference type="EMBL" id="BOLH01000001">
    <property type="protein sequence ID" value="GIC71143.1"/>
    <property type="molecule type" value="Genomic_DNA"/>
</dbReference>
<organism evidence="3 4">
    <name type="scientific">Limosilactobacillus fermentum</name>
    <name type="common">Lactobacillus fermentum</name>
    <dbReference type="NCBI Taxonomy" id="1613"/>
    <lineage>
        <taxon>Bacteria</taxon>
        <taxon>Bacillati</taxon>
        <taxon>Bacillota</taxon>
        <taxon>Bacilli</taxon>
        <taxon>Lactobacillales</taxon>
        <taxon>Lactobacillaceae</taxon>
        <taxon>Limosilactobacillus</taxon>
    </lineage>
</organism>
<keyword evidence="1" id="KW-0472">Membrane</keyword>